<dbReference type="HOGENOM" id="CLU_930864_0_0_1"/>
<keyword evidence="3" id="KW-1185">Reference proteome</keyword>
<evidence type="ECO:0000313" key="2">
    <source>
        <dbReference type="EMBL" id="KIJ97869.1"/>
    </source>
</evidence>
<organism evidence="2 3">
    <name type="scientific">Laccaria amethystina LaAM-08-1</name>
    <dbReference type="NCBI Taxonomy" id="1095629"/>
    <lineage>
        <taxon>Eukaryota</taxon>
        <taxon>Fungi</taxon>
        <taxon>Dikarya</taxon>
        <taxon>Basidiomycota</taxon>
        <taxon>Agaricomycotina</taxon>
        <taxon>Agaricomycetes</taxon>
        <taxon>Agaricomycetidae</taxon>
        <taxon>Agaricales</taxon>
        <taxon>Agaricineae</taxon>
        <taxon>Hydnangiaceae</taxon>
        <taxon>Laccaria</taxon>
    </lineage>
</organism>
<evidence type="ECO:0000313" key="3">
    <source>
        <dbReference type="Proteomes" id="UP000054477"/>
    </source>
</evidence>
<evidence type="ECO:0000256" key="1">
    <source>
        <dbReference type="SAM" id="MobiDB-lite"/>
    </source>
</evidence>
<dbReference type="EMBL" id="KN838682">
    <property type="protein sequence ID" value="KIJ97869.1"/>
    <property type="molecule type" value="Genomic_DNA"/>
</dbReference>
<feature type="region of interest" description="Disordered" evidence="1">
    <location>
        <begin position="274"/>
        <end position="328"/>
    </location>
</feature>
<dbReference type="Proteomes" id="UP000054477">
    <property type="component" value="Unassembled WGS sequence"/>
</dbReference>
<name>A0A0C9WM67_9AGAR</name>
<accession>A0A0C9WM67</accession>
<gene>
    <name evidence="2" type="ORF">K443DRAFT_681237</name>
</gene>
<reference evidence="3" key="2">
    <citation type="submission" date="2015-01" db="EMBL/GenBank/DDBJ databases">
        <title>Evolutionary Origins and Diversification of the Mycorrhizal Mutualists.</title>
        <authorList>
            <consortium name="DOE Joint Genome Institute"/>
            <consortium name="Mycorrhizal Genomics Consortium"/>
            <person name="Kohler A."/>
            <person name="Kuo A."/>
            <person name="Nagy L.G."/>
            <person name="Floudas D."/>
            <person name="Copeland A."/>
            <person name="Barry K.W."/>
            <person name="Cichocki N."/>
            <person name="Veneault-Fourrey C."/>
            <person name="LaButti K."/>
            <person name="Lindquist E.A."/>
            <person name="Lipzen A."/>
            <person name="Lundell T."/>
            <person name="Morin E."/>
            <person name="Murat C."/>
            <person name="Riley R."/>
            <person name="Ohm R."/>
            <person name="Sun H."/>
            <person name="Tunlid A."/>
            <person name="Henrissat B."/>
            <person name="Grigoriev I.V."/>
            <person name="Hibbett D.S."/>
            <person name="Martin F."/>
        </authorList>
    </citation>
    <scope>NUCLEOTIDE SEQUENCE [LARGE SCALE GENOMIC DNA]</scope>
    <source>
        <strain evidence="3">LaAM-08-1</strain>
    </source>
</reference>
<reference evidence="2 3" key="1">
    <citation type="submission" date="2014-04" db="EMBL/GenBank/DDBJ databases">
        <authorList>
            <consortium name="DOE Joint Genome Institute"/>
            <person name="Kuo A."/>
            <person name="Kohler A."/>
            <person name="Nagy L.G."/>
            <person name="Floudas D."/>
            <person name="Copeland A."/>
            <person name="Barry K.W."/>
            <person name="Cichocki N."/>
            <person name="Veneault-Fourrey C."/>
            <person name="LaButti K."/>
            <person name="Lindquist E.A."/>
            <person name="Lipzen A."/>
            <person name="Lundell T."/>
            <person name="Morin E."/>
            <person name="Murat C."/>
            <person name="Sun H."/>
            <person name="Tunlid A."/>
            <person name="Henrissat B."/>
            <person name="Grigoriev I.V."/>
            <person name="Hibbett D.S."/>
            <person name="Martin F."/>
            <person name="Nordberg H.P."/>
            <person name="Cantor M.N."/>
            <person name="Hua S.X."/>
        </authorList>
    </citation>
    <scope>NUCLEOTIDE SEQUENCE [LARGE SCALE GENOMIC DNA]</scope>
    <source>
        <strain evidence="2 3">LaAM-08-1</strain>
    </source>
</reference>
<proteinExistence type="predicted"/>
<dbReference type="AlphaFoldDB" id="A0A0C9WM67"/>
<sequence>MNKSGKRKPLATAKSPGIVGPKKEKERVAADKFQRDMKLFMDEFDEPNLDLSWDEEYHQLASKMTKERMLEEITSLPADETRKLLIKLFSEGQGVRETLRRELVKLRVGPDIAPAKKNRGALKGKKSAPFEWAGSYEVYSTDLADQCDGPEDGALKFTFLSSAGSSHLWGSFDTGDIKGVIRSLDPPPRAVGDKINFVWRGRETGEGEMRRDDDQYRGVVVFLGDAGIQGSMVSDAVFEQFSFFGKLKNNMTKLGKSEHRRKVEKMKSEWRGLCYSMGRPDSPADSDTSWGPDRDGSGDDAGDSEGDGDDRSEDSEDSDEERGSGWSG</sequence>
<feature type="compositionally biased region" description="Acidic residues" evidence="1">
    <location>
        <begin position="298"/>
        <end position="320"/>
    </location>
</feature>
<protein>
    <submittedName>
        <fullName evidence="2">Uncharacterized protein</fullName>
    </submittedName>
</protein>
<dbReference type="OrthoDB" id="4121058at2759"/>
<feature type="region of interest" description="Disordered" evidence="1">
    <location>
        <begin position="1"/>
        <end position="26"/>
    </location>
</feature>